<dbReference type="AlphaFoldDB" id="A0A438M861"/>
<reference evidence="1 2" key="1">
    <citation type="submission" date="2019-01" db="EMBL/GenBank/DDBJ databases">
        <title>Sequencing the genomes of 1000 actinobacteria strains.</title>
        <authorList>
            <person name="Klenk H.-P."/>
        </authorList>
    </citation>
    <scope>NUCLEOTIDE SEQUENCE [LARGE SCALE GENOMIC DNA]</scope>
    <source>
        <strain evidence="1 2">DSM 43925</strain>
    </source>
</reference>
<accession>A0A438M861</accession>
<evidence type="ECO:0000313" key="2">
    <source>
        <dbReference type="Proteomes" id="UP000284824"/>
    </source>
</evidence>
<evidence type="ECO:0000313" key="1">
    <source>
        <dbReference type="EMBL" id="RVX41892.1"/>
    </source>
</evidence>
<sequence length="115" mass="12846">MRRTTTGGPVLRWAAVLLAGALLLMGLVWLTPGEDDRFAGSAPQMEAVARTLGKDEVLKRQTIGVLTFDAVYWDGDAVVFSLSDSHRAYIWSPDRRPGDTLPLWGPWYTFWSDPH</sequence>
<dbReference type="Proteomes" id="UP000284824">
    <property type="component" value="Unassembled WGS sequence"/>
</dbReference>
<name>A0A438M861_9ACTN</name>
<dbReference type="RefSeq" id="WP_127934067.1">
    <property type="nucleotide sequence ID" value="NZ_SAUN01000001.1"/>
</dbReference>
<organism evidence="1 2">
    <name type="scientific">Nonomuraea polychroma</name>
    <dbReference type="NCBI Taxonomy" id="46176"/>
    <lineage>
        <taxon>Bacteria</taxon>
        <taxon>Bacillati</taxon>
        <taxon>Actinomycetota</taxon>
        <taxon>Actinomycetes</taxon>
        <taxon>Streptosporangiales</taxon>
        <taxon>Streptosporangiaceae</taxon>
        <taxon>Nonomuraea</taxon>
    </lineage>
</organism>
<protein>
    <submittedName>
        <fullName evidence="1">Uncharacterized protein</fullName>
    </submittedName>
</protein>
<keyword evidence="2" id="KW-1185">Reference proteome</keyword>
<comment type="caution">
    <text evidence="1">The sequence shown here is derived from an EMBL/GenBank/DDBJ whole genome shotgun (WGS) entry which is preliminary data.</text>
</comment>
<proteinExistence type="predicted"/>
<dbReference type="OrthoDB" id="3543303at2"/>
<gene>
    <name evidence="1" type="ORF">EDD27_4486</name>
</gene>
<dbReference type="EMBL" id="SAUN01000001">
    <property type="protein sequence ID" value="RVX41892.1"/>
    <property type="molecule type" value="Genomic_DNA"/>
</dbReference>